<dbReference type="InterPro" id="IPR000868">
    <property type="entry name" value="Isochorismatase-like_dom"/>
</dbReference>
<dbReference type="Pfam" id="PF00857">
    <property type="entry name" value="Isochorismatase"/>
    <property type="match status" value="1"/>
</dbReference>
<dbReference type="EMBL" id="CP163445">
    <property type="protein sequence ID" value="XDQ79822.1"/>
    <property type="molecule type" value="Genomic_DNA"/>
</dbReference>
<dbReference type="RefSeq" id="WP_369183522.1">
    <property type="nucleotide sequence ID" value="NZ_CP163445.1"/>
</dbReference>
<evidence type="ECO:0000259" key="2">
    <source>
        <dbReference type="Pfam" id="PF00857"/>
    </source>
</evidence>
<accession>A0AB39TKU5</accession>
<protein>
    <submittedName>
        <fullName evidence="3">Isochorismatase family protein</fullName>
    </submittedName>
</protein>
<feature type="region of interest" description="Disordered" evidence="1">
    <location>
        <begin position="1"/>
        <end position="32"/>
    </location>
</feature>
<name>A0AB39TKU5_9ACTN</name>
<sequence length="117" mass="12269">MHHRQPPPRRGSGVGPDHHGHHPGPVTARSEGHGGTDLYICGIATESCVLKTAVDAFERDLTPWLLEDAVASHAGQAAHEAGILVASRFIGPGQIIKTADIPSCWVPAVQLGEFGGI</sequence>
<dbReference type="InterPro" id="IPR036380">
    <property type="entry name" value="Isochorismatase-like_sf"/>
</dbReference>
<proteinExistence type="predicted"/>
<feature type="domain" description="Isochorismatase-like" evidence="2">
    <location>
        <begin position="32"/>
        <end position="86"/>
    </location>
</feature>
<organism evidence="3">
    <name type="scientific">Streptomyces sp. Y1</name>
    <dbReference type="NCBI Taxonomy" id="3238634"/>
    <lineage>
        <taxon>Bacteria</taxon>
        <taxon>Bacillati</taxon>
        <taxon>Actinomycetota</taxon>
        <taxon>Actinomycetes</taxon>
        <taxon>Kitasatosporales</taxon>
        <taxon>Streptomycetaceae</taxon>
        <taxon>Streptomyces</taxon>
    </lineage>
</organism>
<gene>
    <name evidence="3" type="ORF">AB2U05_15815</name>
</gene>
<dbReference type="SUPFAM" id="SSF52499">
    <property type="entry name" value="Isochorismatase-like hydrolases"/>
    <property type="match status" value="1"/>
</dbReference>
<reference evidence="3" key="1">
    <citation type="submission" date="2024-07" db="EMBL/GenBank/DDBJ databases">
        <authorList>
            <person name="Yu S.T."/>
        </authorList>
    </citation>
    <scope>NUCLEOTIDE SEQUENCE</scope>
    <source>
        <strain evidence="3">Y1</strain>
    </source>
</reference>
<evidence type="ECO:0000313" key="3">
    <source>
        <dbReference type="EMBL" id="XDQ79822.1"/>
    </source>
</evidence>
<evidence type="ECO:0000256" key="1">
    <source>
        <dbReference type="SAM" id="MobiDB-lite"/>
    </source>
</evidence>
<dbReference type="Gene3D" id="3.40.50.850">
    <property type="entry name" value="Isochorismatase-like"/>
    <property type="match status" value="1"/>
</dbReference>
<dbReference type="AlphaFoldDB" id="A0AB39TKU5"/>